<evidence type="ECO:0000313" key="2">
    <source>
        <dbReference type="EMBL" id="CEF87179.1"/>
    </source>
</evidence>
<reference evidence="3 4" key="2">
    <citation type="journal article" date="2010" name="Nature">
        <title>Comparative genomics reveals mobile pathogenicity chromosomes in Fusarium.</title>
        <authorList>
            <person name="Ma L.J."/>
            <person name="van der Does H.C."/>
            <person name="Borkovich K.A."/>
            <person name="Coleman J.J."/>
            <person name="Daboussi M.J."/>
            <person name="Di Pietro A."/>
            <person name="Dufresne M."/>
            <person name="Freitag M."/>
            <person name="Grabherr M."/>
            <person name="Henrissat B."/>
            <person name="Houterman P.M."/>
            <person name="Kang S."/>
            <person name="Shim W.B."/>
            <person name="Woloshuk C."/>
            <person name="Xie X."/>
            <person name="Xu J.R."/>
            <person name="Antoniw J."/>
            <person name="Baker S.E."/>
            <person name="Bluhm B.H."/>
            <person name="Breakspear A."/>
            <person name="Brown D.W."/>
            <person name="Butchko R.A."/>
            <person name="Chapman S."/>
            <person name="Coulson R."/>
            <person name="Coutinho P.M."/>
            <person name="Danchin E.G."/>
            <person name="Diener A."/>
            <person name="Gale L.R."/>
            <person name="Gardiner D.M."/>
            <person name="Goff S."/>
            <person name="Hammond-Kosack K.E."/>
            <person name="Hilburn K."/>
            <person name="Hua-Van A."/>
            <person name="Jonkers W."/>
            <person name="Kazan K."/>
            <person name="Kodira C.D."/>
            <person name="Koehrsen M."/>
            <person name="Kumar L."/>
            <person name="Lee Y.H."/>
            <person name="Li L."/>
            <person name="Manners J.M."/>
            <person name="Miranda-Saavedra D."/>
            <person name="Mukherjee M."/>
            <person name="Park G."/>
            <person name="Park J."/>
            <person name="Park S.Y."/>
            <person name="Proctor R.H."/>
            <person name="Regev A."/>
            <person name="Ruiz-Roldan M.C."/>
            <person name="Sain D."/>
            <person name="Sakthikumar S."/>
            <person name="Sykes S."/>
            <person name="Schwartz D.C."/>
            <person name="Turgeon B.G."/>
            <person name="Wapinski I."/>
            <person name="Yoder O."/>
            <person name="Young S."/>
            <person name="Zeng Q."/>
            <person name="Zhou S."/>
            <person name="Galagan J."/>
            <person name="Cuomo C.A."/>
            <person name="Kistler H.C."/>
            <person name="Rep M."/>
        </authorList>
    </citation>
    <scope>GENOME REANNOTATION</scope>
    <source>
        <strain evidence="4">ATCC MYA-4620 / CBS 123657 / FGSC 9075 / NRRL 31084 / PH-1</strain>
        <strain evidence="3">PH-1 / ATCC MYA-4620 / FGSC 9075 / NRRL 31084</strain>
    </source>
</reference>
<protein>
    <submittedName>
        <fullName evidence="2">Chromosome 3, complete genome</fullName>
    </submittedName>
</protein>
<dbReference type="EMBL" id="HG970334">
    <property type="protein sequence ID" value="CEF87179.1"/>
    <property type="molecule type" value="Genomic_DNA"/>
</dbReference>
<dbReference type="PANTHER" id="PTHR38788">
    <property type="entry name" value="CLR5 DOMAIN-CONTAINING PROTEIN"/>
    <property type="match status" value="1"/>
</dbReference>
<reference evidence="2 4" key="3">
    <citation type="journal article" date="2015" name="BMC Genomics">
        <title>The completed genome sequence of the pathogenic ascomycete fungus Fusarium graminearum.</title>
        <authorList>
            <person name="King R."/>
            <person name="Urban M."/>
            <person name="Hammond-Kosack M.C."/>
            <person name="Hassani-Pak K."/>
            <person name="Hammond-Kosack K.E."/>
        </authorList>
    </citation>
    <scope>NUCLEOTIDE SEQUENCE [LARGE SCALE GENOMIC DNA]</scope>
    <source>
        <strain evidence="4">ATCC MYA-4620 / CBS 123657 / FGSC 9075 / NRRL 31084 / PH-1</strain>
        <strain evidence="2">PH-1</strain>
    </source>
</reference>
<reference evidence="3 4" key="1">
    <citation type="journal article" date="2007" name="Science">
        <title>The Fusarium graminearum genome reveals a link between localized polymorphism and pathogen specialization.</title>
        <authorList>
            <person name="Cuomo C.A."/>
            <person name="Gueldener U."/>
            <person name="Xu J.-R."/>
            <person name="Trail F."/>
            <person name="Turgeon B.G."/>
            <person name="Di Pietro A."/>
            <person name="Walton J.D."/>
            <person name="Ma L.-J."/>
            <person name="Baker S.E."/>
            <person name="Rep M."/>
            <person name="Adam G."/>
            <person name="Antoniw J."/>
            <person name="Baldwin T."/>
            <person name="Calvo S.E."/>
            <person name="Chang Y.-L."/>
            <person name="DeCaprio D."/>
            <person name="Gale L.R."/>
            <person name="Gnerre S."/>
            <person name="Goswami R.S."/>
            <person name="Hammond-Kosack K."/>
            <person name="Harris L.J."/>
            <person name="Hilburn K."/>
            <person name="Kennell J.C."/>
            <person name="Kroken S."/>
            <person name="Magnuson J.K."/>
            <person name="Mannhaupt G."/>
            <person name="Mauceli E.W."/>
            <person name="Mewes H.-W."/>
            <person name="Mitterbauer R."/>
            <person name="Muehlbauer G."/>
            <person name="Muensterkoetter M."/>
            <person name="Nelson D."/>
            <person name="O'Donnell K."/>
            <person name="Ouellet T."/>
            <person name="Qi W."/>
            <person name="Quesneville H."/>
            <person name="Roncero M.I.G."/>
            <person name="Seong K.-Y."/>
            <person name="Tetko I.V."/>
            <person name="Urban M."/>
            <person name="Waalwijk C."/>
            <person name="Ward T.J."/>
            <person name="Yao J."/>
            <person name="Birren B.W."/>
            <person name="Kistler H.C."/>
        </authorList>
    </citation>
    <scope>NUCLEOTIDE SEQUENCE [LARGE SCALE GENOMIC DNA]</scope>
    <source>
        <strain evidence="4">ATCC MYA-4620 / CBS 123657 / FGSC 9075 / NRRL 31084 / PH-1</strain>
        <strain evidence="3">PH-1 / ATCC MYA-4620 / FGSC 9075 / NRRL 31084</strain>
    </source>
</reference>
<dbReference type="Pfam" id="PF14420">
    <property type="entry name" value="Clr5"/>
    <property type="match status" value="1"/>
</dbReference>
<name>I1S3P2_GIBZE</name>
<sequence>MVRSPRILPSVWEAHKDTIERVYMTEKGTLHLLSEGMAAIHGFEASHKQYRNIFTKWRFDKNNVSDETPGNNRKRVAQALPHPVYTPFKIVVSWTPRPPRFRWYGEEERQLWKIKVATDNIINGSFGSTHWKWTPNNFSFFESPIGLTLSYQWQSVESLCTAITDLSGNGIPLFLKKCLELLFHRIEDLNETLSKECFLLQMVYIWRICLNLTKIRLPLPTYELPNSTYPVSIHPLAPSFLHLLDTKLAAKFGPDDPTCQVISSLLFIFRSSPQRFKTALQLGYRMTIKVFENRLGPNNNMVLKMWSHFGRVCGRTITLRLEPTESICRQFTTYIKSIGEQVTPKSLCYLSGLAEMAVAESSHRLGNLSQYEVMMPNEGGHHQMEDITRLPSEEERSYQLEDIIMKLRHMVMGKLQVTDKLDDSLAVEVFVYTTKLLALKLNRQFASSYRLRLLDDSIKILRGGGTDCILWASTLSKERLHILAGEKECKELHDEKARLSAIRKAFSIPNFVISSGSRGIARLEGVKLLSKQELKDREDLRKYLDMLCFDVMFF</sequence>
<dbReference type="VEuPathDB" id="FungiDB:FGRAMPH1_01G22053"/>
<proteinExistence type="predicted"/>
<dbReference type="PANTHER" id="PTHR38788:SF3">
    <property type="entry name" value="CLR5 DOMAIN-CONTAINING PROTEIN"/>
    <property type="match status" value="1"/>
</dbReference>
<dbReference type="InterPro" id="IPR025676">
    <property type="entry name" value="Clr5_dom"/>
</dbReference>
<accession>I1S3P2</accession>
<dbReference type="KEGG" id="fgr:FGSG_11433"/>
<evidence type="ECO:0000259" key="1">
    <source>
        <dbReference type="Pfam" id="PF14420"/>
    </source>
</evidence>
<feature type="domain" description="Clr5" evidence="1">
    <location>
        <begin position="10"/>
        <end position="61"/>
    </location>
</feature>
<dbReference type="AlphaFoldDB" id="I1S3P2"/>
<dbReference type="RefSeq" id="XP_011325790.1">
    <property type="nucleotide sequence ID" value="XM_011327488.1"/>
</dbReference>
<dbReference type="Proteomes" id="UP000070720">
    <property type="component" value="Chromosome 3"/>
</dbReference>
<accession>A0A098E0M8</accession>
<evidence type="ECO:0000313" key="4">
    <source>
        <dbReference type="Proteomes" id="UP000070720"/>
    </source>
</evidence>
<dbReference type="eggNOG" id="ENOG502RNNX">
    <property type="taxonomic scope" value="Eukaryota"/>
</dbReference>
<evidence type="ECO:0000313" key="3">
    <source>
        <dbReference type="EnsemblFungi" id="CEF87179"/>
    </source>
</evidence>
<gene>
    <name evidence="3" type="primary">FG11433.1</name>
    <name evidence="2" type="ORF">FGRAMPH1_01T22053</name>
</gene>
<dbReference type="HOGENOM" id="CLU_491790_0_0_1"/>
<reference evidence="3" key="4">
    <citation type="submission" date="2017-01" db="UniProtKB">
        <authorList>
            <consortium name="EnsemblFungi"/>
        </authorList>
    </citation>
    <scope>IDENTIFICATION</scope>
    <source>
        <strain evidence="3">PH-1 / ATCC MYA-4620 / FGSC 9075 / NRRL 31084</strain>
    </source>
</reference>
<organism evidence="2 4">
    <name type="scientific">Gibberella zeae (strain ATCC MYA-4620 / CBS 123657 / FGSC 9075 / NRRL 31084 / PH-1)</name>
    <name type="common">Wheat head blight fungus</name>
    <name type="synonym">Fusarium graminearum</name>
    <dbReference type="NCBI Taxonomy" id="229533"/>
    <lineage>
        <taxon>Eukaryota</taxon>
        <taxon>Fungi</taxon>
        <taxon>Dikarya</taxon>
        <taxon>Ascomycota</taxon>
        <taxon>Pezizomycotina</taxon>
        <taxon>Sordariomycetes</taxon>
        <taxon>Hypocreomycetidae</taxon>
        <taxon>Hypocreales</taxon>
        <taxon>Nectriaceae</taxon>
        <taxon>Fusarium</taxon>
    </lineage>
</organism>
<dbReference type="EnsemblFungi" id="CEF87179">
    <property type="protein sequence ID" value="CEF87179"/>
    <property type="gene ID" value="FGRRES_11433"/>
</dbReference>
<dbReference type="InParanoid" id="I1S3P2"/>
<dbReference type="OrthoDB" id="5068185at2759"/>
<keyword evidence="4" id="KW-1185">Reference proteome</keyword>